<keyword evidence="4" id="KW-0472">Membrane</keyword>
<dbReference type="SMART" id="SM00360">
    <property type="entry name" value="RRM"/>
    <property type="match status" value="1"/>
</dbReference>
<reference evidence="6 7" key="1">
    <citation type="submission" date="2016-07" db="EMBL/GenBank/DDBJ databases">
        <title>Pervasive Adenine N6-methylation of Active Genes in Fungi.</title>
        <authorList>
            <consortium name="DOE Joint Genome Institute"/>
            <person name="Mondo S.J."/>
            <person name="Dannebaum R.O."/>
            <person name="Kuo R.C."/>
            <person name="Labutti K."/>
            <person name="Haridas S."/>
            <person name="Kuo A."/>
            <person name="Salamov A."/>
            <person name="Ahrendt S.R."/>
            <person name="Lipzen A."/>
            <person name="Sullivan W."/>
            <person name="Andreopoulos W.B."/>
            <person name="Clum A."/>
            <person name="Lindquist E."/>
            <person name="Daum C."/>
            <person name="Ramamoorthy G.K."/>
            <person name="Gryganskyi A."/>
            <person name="Culley D."/>
            <person name="Magnuson J.K."/>
            <person name="James T.Y."/>
            <person name="O'Malley M.A."/>
            <person name="Stajich J.E."/>
            <person name="Spatafora J.W."/>
            <person name="Visel A."/>
            <person name="Grigoriev I.V."/>
        </authorList>
    </citation>
    <scope>NUCLEOTIDE SEQUENCE [LARGE SCALE GENOMIC DNA]</scope>
    <source>
        <strain evidence="6 7">NRRL 2496</strain>
    </source>
</reference>
<dbReference type="FunCoup" id="A0A1X2HTN7">
    <property type="interactions" value="643"/>
</dbReference>
<dbReference type="InParanoid" id="A0A1X2HTN7"/>
<dbReference type="InterPro" id="IPR000504">
    <property type="entry name" value="RRM_dom"/>
</dbReference>
<dbReference type="Pfam" id="PF00076">
    <property type="entry name" value="RRM_1"/>
    <property type="match status" value="1"/>
</dbReference>
<dbReference type="GO" id="GO:0006406">
    <property type="term" value="P:mRNA export from nucleus"/>
    <property type="evidence" value="ECO:0007669"/>
    <property type="project" value="TreeGrafter"/>
</dbReference>
<feature type="transmembrane region" description="Helical" evidence="4">
    <location>
        <begin position="12"/>
        <end position="36"/>
    </location>
</feature>
<keyword evidence="4" id="KW-0812">Transmembrane</keyword>
<organism evidence="6 7">
    <name type="scientific">Syncephalastrum racemosum</name>
    <name type="common">Filamentous fungus</name>
    <dbReference type="NCBI Taxonomy" id="13706"/>
    <lineage>
        <taxon>Eukaryota</taxon>
        <taxon>Fungi</taxon>
        <taxon>Fungi incertae sedis</taxon>
        <taxon>Mucoromycota</taxon>
        <taxon>Mucoromycotina</taxon>
        <taxon>Mucoromycetes</taxon>
        <taxon>Mucorales</taxon>
        <taxon>Syncephalastraceae</taxon>
        <taxon>Syncephalastrum</taxon>
    </lineage>
</organism>
<protein>
    <recommendedName>
        <fullName evidence="5">RRM domain-containing protein</fullName>
    </recommendedName>
</protein>
<proteinExistence type="predicted"/>
<dbReference type="InterPro" id="IPR025715">
    <property type="entry name" value="FoP_C"/>
</dbReference>
<keyword evidence="1 2" id="KW-0694">RNA-binding</keyword>
<dbReference type="GO" id="GO:0003729">
    <property type="term" value="F:mRNA binding"/>
    <property type="evidence" value="ECO:0007669"/>
    <property type="project" value="TreeGrafter"/>
</dbReference>
<dbReference type="SUPFAM" id="SSF54928">
    <property type="entry name" value="RNA-binding domain, RBD"/>
    <property type="match status" value="1"/>
</dbReference>
<dbReference type="PANTHER" id="PTHR19965">
    <property type="entry name" value="RNA AND EXPORT FACTOR BINDING PROTEIN"/>
    <property type="match status" value="1"/>
</dbReference>
<dbReference type="PROSITE" id="PS50102">
    <property type="entry name" value="RRM"/>
    <property type="match status" value="1"/>
</dbReference>
<dbReference type="InterPro" id="IPR051229">
    <property type="entry name" value="ALYREF_mRNA_export"/>
</dbReference>
<keyword evidence="4" id="KW-1133">Transmembrane helix</keyword>
<gene>
    <name evidence="6" type="ORF">BCR43DRAFT_10547</name>
</gene>
<dbReference type="Gene3D" id="3.30.70.330">
    <property type="match status" value="1"/>
</dbReference>
<accession>A0A1X2HTN7</accession>
<dbReference type="OrthoDB" id="1049195at2759"/>
<evidence type="ECO:0000313" key="6">
    <source>
        <dbReference type="EMBL" id="ORZ02468.1"/>
    </source>
</evidence>
<keyword evidence="7" id="KW-1185">Reference proteome</keyword>
<dbReference type="InterPro" id="IPR012677">
    <property type="entry name" value="Nucleotide-bd_a/b_plait_sf"/>
</dbReference>
<evidence type="ECO:0000256" key="3">
    <source>
        <dbReference type="SAM" id="MobiDB-lite"/>
    </source>
</evidence>
<evidence type="ECO:0000256" key="1">
    <source>
        <dbReference type="ARBA" id="ARBA00022884"/>
    </source>
</evidence>
<evidence type="ECO:0000256" key="4">
    <source>
        <dbReference type="SAM" id="Phobius"/>
    </source>
</evidence>
<dbReference type="AlphaFoldDB" id="A0A1X2HTN7"/>
<comment type="caution">
    <text evidence="6">The sequence shown here is derived from an EMBL/GenBank/DDBJ whole genome shotgun (WGS) entry which is preliminary data.</text>
</comment>
<feature type="region of interest" description="Disordered" evidence="3">
    <location>
        <begin position="141"/>
        <end position="187"/>
    </location>
</feature>
<dbReference type="InterPro" id="IPR035979">
    <property type="entry name" value="RBD_domain_sf"/>
</dbReference>
<evidence type="ECO:0000256" key="2">
    <source>
        <dbReference type="PROSITE-ProRule" id="PRU00176"/>
    </source>
</evidence>
<evidence type="ECO:0000259" key="5">
    <source>
        <dbReference type="PROSITE" id="PS50102"/>
    </source>
</evidence>
<dbReference type="STRING" id="13706.A0A1X2HTN7"/>
<name>A0A1X2HTN7_SYNRA</name>
<evidence type="ECO:0000313" key="7">
    <source>
        <dbReference type="Proteomes" id="UP000242180"/>
    </source>
</evidence>
<dbReference type="EMBL" id="MCGN01000001">
    <property type="protein sequence ID" value="ORZ02468.1"/>
    <property type="molecule type" value="Genomic_DNA"/>
</dbReference>
<dbReference type="SMART" id="SM01218">
    <property type="entry name" value="FoP_duplication"/>
    <property type="match status" value="1"/>
</dbReference>
<dbReference type="GO" id="GO:0005634">
    <property type="term" value="C:nucleus"/>
    <property type="evidence" value="ECO:0007669"/>
    <property type="project" value="TreeGrafter"/>
</dbReference>
<dbReference type="Pfam" id="PF13865">
    <property type="entry name" value="FoP_duplication"/>
    <property type="match status" value="1"/>
</dbReference>
<sequence length="208" mass="23331">MPALFLCTSPFFHYFFSIYFLFLFLFSFLRASILILGELFDYFIQPYSQPQTRQQQQSGGARNNLVVSNLHHNVTEKDLYELFGQVGHVRRAYLHLAPNGKSSGVADVIYSRANDAERARTTYNNVALDGRPMKIAFATPIPTVSQGGGRQQAASRSSRPSGGRGRIGGGPNRRRRDNNRPAPTQDALDADMDTYMVSCFLIFLILNI</sequence>
<dbReference type="Proteomes" id="UP000242180">
    <property type="component" value="Unassembled WGS sequence"/>
</dbReference>
<feature type="compositionally biased region" description="Low complexity" evidence="3">
    <location>
        <begin position="151"/>
        <end position="161"/>
    </location>
</feature>
<feature type="domain" description="RRM" evidence="5">
    <location>
        <begin position="63"/>
        <end position="140"/>
    </location>
</feature>
<dbReference type="PANTHER" id="PTHR19965:SF35">
    <property type="entry name" value="RNA ANNEALING PROTEIN YRA1"/>
    <property type="match status" value="1"/>
</dbReference>
<feature type="compositionally biased region" description="Gly residues" evidence="3">
    <location>
        <begin position="162"/>
        <end position="171"/>
    </location>
</feature>